<accession>A1ZZS9</accession>
<gene>
    <name evidence="1" type="ORF">M23134_02466</name>
</gene>
<dbReference type="Proteomes" id="UP000004095">
    <property type="component" value="Unassembled WGS sequence"/>
</dbReference>
<reference evidence="1 2" key="1">
    <citation type="submission" date="2007-01" db="EMBL/GenBank/DDBJ databases">
        <authorList>
            <person name="Haygood M."/>
            <person name="Podell S."/>
            <person name="Anderson C."/>
            <person name="Hopkinson B."/>
            <person name="Roe K."/>
            <person name="Barbeau K."/>
            <person name="Gaasterland T."/>
            <person name="Ferriera S."/>
            <person name="Johnson J."/>
            <person name="Kravitz S."/>
            <person name="Beeson K."/>
            <person name="Sutton G."/>
            <person name="Rogers Y.-H."/>
            <person name="Friedman R."/>
            <person name="Frazier M."/>
            <person name="Venter J.C."/>
        </authorList>
    </citation>
    <scope>NUCLEOTIDE SEQUENCE [LARGE SCALE GENOMIC DNA]</scope>
    <source>
        <strain evidence="1 2">ATCC 23134</strain>
    </source>
</reference>
<name>A1ZZS9_MICM2</name>
<proteinExistence type="predicted"/>
<dbReference type="EMBL" id="AAWS01000082">
    <property type="protein sequence ID" value="EAY24090.1"/>
    <property type="molecule type" value="Genomic_DNA"/>
</dbReference>
<evidence type="ECO:0000313" key="1">
    <source>
        <dbReference type="EMBL" id="EAY24090.1"/>
    </source>
</evidence>
<sequence length="37" mass="4388">MALQNYTPKPNLSTITHSGLSKKQNLKKYRIFFIQMF</sequence>
<comment type="caution">
    <text evidence="1">The sequence shown here is derived from an EMBL/GenBank/DDBJ whole genome shotgun (WGS) entry which is preliminary data.</text>
</comment>
<organism evidence="1 2">
    <name type="scientific">Microscilla marina ATCC 23134</name>
    <dbReference type="NCBI Taxonomy" id="313606"/>
    <lineage>
        <taxon>Bacteria</taxon>
        <taxon>Pseudomonadati</taxon>
        <taxon>Bacteroidota</taxon>
        <taxon>Cytophagia</taxon>
        <taxon>Cytophagales</taxon>
        <taxon>Microscillaceae</taxon>
        <taxon>Microscilla</taxon>
    </lineage>
</organism>
<dbReference type="AlphaFoldDB" id="A1ZZS9"/>
<protein>
    <submittedName>
        <fullName evidence="1">Uncharacterized protein</fullName>
    </submittedName>
</protein>
<evidence type="ECO:0000313" key="2">
    <source>
        <dbReference type="Proteomes" id="UP000004095"/>
    </source>
</evidence>
<keyword evidence="2" id="KW-1185">Reference proteome</keyword>